<dbReference type="AlphaFoldDB" id="K5WH50"/>
<evidence type="ECO:0000256" key="1">
    <source>
        <dbReference type="ARBA" id="ARBA00007637"/>
    </source>
</evidence>
<dbReference type="Proteomes" id="UP000008370">
    <property type="component" value="Unassembled WGS sequence"/>
</dbReference>
<dbReference type="EMBL" id="JH930470">
    <property type="protein sequence ID" value="EKM58424.1"/>
    <property type="molecule type" value="Genomic_DNA"/>
</dbReference>
<evidence type="ECO:0000313" key="6">
    <source>
        <dbReference type="Proteomes" id="UP000008370"/>
    </source>
</evidence>
<dbReference type="STRING" id="650164.K5WH50"/>
<protein>
    <recommendedName>
        <fullName evidence="4">NAD-dependent epimerase/dehydratase domain-containing protein</fullName>
    </recommendedName>
</protein>
<dbReference type="PANTHER" id="PTHR43103">
    <property type="entry name" value="NUCLEOSIDE-DIPHOSPHATE-SUGAR EPIMERASE"/>
    <property type="match status" value="1"/>
</dbReference>
<dbReference type="PANTHER" id="PTHR43103:SF5">
    <property type="entry name" value="4-EPIMERASE, PUTATIVE (AFU_ORTHOLOGUE AFUA_7G00360)-RELATED"/>
    <property type="match status" value="1"/>
</dbReference>
<organism evidence="5 6">
    <name type="scientific">Phanerochaete carnosa (strain HHB-10118-sp)</name>
    <name type="common">White-rot fungus</name>
    <name type="synonym">Peniophora carnosa</name>
    <dbReference type="NCBI Taxonomy" id="650164"/>
    <lineage>
        <taxon>Eukaryota</taxon>
        <taxon>Fungi</taxon>
        <taxon>Dikarya</taxon>
        <taxon>Basidiomycota</taxon>
        <taxon>Agaricomycotina</taxon>
        <taxon>Agaricomycetes</taxon>
        <taxon>Polyporales</taxon>
        <taxon>Phanerochaetaceae</taxon>
        <taxon>Phanerochaete</taxon>
    </lineage>
</organism>
<sequence>MKLAVTGCNGNIGRRVCMLALNAGHTVHGIDSARPSDHPAFFVHSNFVFSQLDLRDYAQTVDAITGSDAIIHLAAIPTPTDYLVHTHNTNVVISWNVLRGAAELGIRRIAQASSVNVVQLVWSKQPTLHYLPLDEDHPREPDEPYGPLQTVCSL</sequence>
<dbReference type="GO" id="GO:0016491">
    <property type="term" value="F:oxidoreductase activity"/>
    <property type="evidence" value="ECO:0007669"/>
    <property type="project" value="UniProtKB-KW"/>
</dbReference>
<feature type="domain" description="NAD-dependent epimerase/dehydratase" evidence="4">
    <location>
        <begin position="4"/>
        <end position="145"/>
    </location>
</feature>
<dbReference type="Pfam" id="PF01370">
    <property type="entry name" value="Epimerase"/>
    <property type="match status" value="1"/>
</dbReference>
<comment type="similarity">
    <text evidence="1">Belongs to the NAD(P)-dependent epimerase/dehydratase family.</text>
</comment>
<keyword evidence="2" id="KW-0560">Oxidoreductase</keyword>
<dbReference type="InParanoid" id="K5WH50"/>
<name>K5WH50_PHACS</name>
<dbReference type="HOGENOM" id="CLU_1750928_0_0_1"/>
<feature type="non-terminal residue" evidence="5">
    <location>
        <position position="154"/>
    </location>
</feature>
<keyword evidence="3" id="KW-0520">NAD</keyword>
<dbReference type="Gene3D" id="3.40.50.720">
    <property type="entry name" value="NAD(P)-binding Rossmann-like Domain"/>
    <property type="match status" value="1"/>
</dbReference>
<proteinExistence type="inferred from homology"/>
<evidence type="ECO:0000256" key="2">
    <source>
        <dbReference type="ARBA" id="ARBA00023002"/>
    </source>
</evidence>
<dbReference type="SUPFAM" id="SSF51735">
    <property type="entry name" value="NAD(P)-binding Rossmann-fold domains"/>
    <property type="match status" value="1"/>
</dbReference>
<dbReference type="InterPro" id="IPR036291">
    <property type="entry name" value="NAD(P)-bd_dom_sf"/>
</dbReference>
<dbReference type="RefSeq" id="XP_007392755.1">
    <property type="nucleotide sequence ID" value="XM_007392693.1"/>
</dbReference>
<dbReference type="GeneID" id="18919949"/>
<dbReference type="InterPro" id="IPR001509">
    <property type="entry name" value="Epimerase_deHydtase"/>
</dbReference>
<evidence type="ECO:0000259" key="4">
    <source>
        <dbReference type="Pfam" id="PF01370"/>
    </source>
</evidence>
<evidence type="ECO:0000313" key="5">
    <source>
        <dbReference type="EMBL" id="EKM58424.1"/>
    </source>
</evidence>
<keyword evidence="6" id="KW-1185">Reference proteome</keyword>
<accession>K5WH50</accession>
<reference evidence="5 6" key="1">
    <citation type="journal article" date="2012" name="BMC Genomics">
        <title>Comparative genomics of the white-rot fungi, Phanerochaete carnosa and P. chrysosporium, to elucidate the genetic basis of the distinct wood types they colonize.</title>
        <authorList>
            <person name="Suzuki H."/>
            <person name="MacDonald J."/>
            <person name="Syed K."/>
            <person name="Salamov A."/>
            <person name="Hori C."/>
            <person name="Aerts A."/>
            <person name="Henrissat B."/>
            <person name="Wiebenga A."/>
            <person name="vanKuyk P.A."/>
            <person name="Barry K."/>
            <person name="Lindquist E."/>
            <person name="LaButti K."/>
            <person name="Lapidus A."/>
            <person name="Lucas S."/>
            <person name="Coutinho P."/>
            <person name="Gong Y."/>
            <person name="Samejima M."/>
            <person name="Mahadevan R."/>
            <person name="Abou-Zaid M."/>
            <person name="de Vries R.P."/>
            <person name="Igarashi K."/>
            <person name="Yadav J.S."/>
            <person name="Grigoriev I.V."/>
            <person name="Master E.R."/>
        </authorList>
    </citation>
    <scope>NUCLEOTIDE SEQUENCE [LARGE SCALE GENOMIC DNA]</scope>
    <source>
        <strain evidence="5 6">HHB-10118-sp</strain>
    </source>
</reference>
<gene>
    <name evidence="5" type="ORF">PHACADRAFT_50982</name>
</gene>
<dbReference type="KEGG" id="pco:PHACADRAFT_50982"/>
<evidence type="ECO:0000256" key="3">
    <source>
        <dbReference type="ARBA" id="ARBA00023027"/>
    </source>
</evidence>
<dbReference type="OrthoDB" id="202470at2759"/>